<accession>A0ABU6VCG0</accession>
<proteinExistence type="predicted"/>
<evidence type="ECO:0000313" key="1">
    <source>
        <dbReference type="EMBL" id="MED6171169.1"/>
    </source>
</evidence>
<gene>
    <name evidence="1" type="ORF">PIB30_038251</name>
</gene>
<evidence type="ECO:0000313" key="2">
    <source>
        <dbReference type="Proteomes" id="UP001341840"/>
    </source>
</evidence>
<comment type="caution">
    <text evidence="1">The sequence shown here is derived from an EMBL/GenBank/DDBJ whole genome shotgun (WGS) entry which is preliminary data.</text>
</comment>
<keyword evidence="2" id="KW-1185">Reference proteome</keyword>
<dbReference type="Proteomes" id="UP001341840">
    <property type="component" value="Unassembled WGS sequence"/>
</dbReference>
<name>A0ABU6VCG0_9FABA</name>
<protein>
    <submittedName>
        <fullName evidence="1">Uncharacterized protein</fullName>
    </submittedName>
</protein>
<organism evidence="1 2">
    <name type="scientific">Stylosanthes scabra</name>
    <dbReference type="NCBI Taxonomy" id="79078"/>
    <lineage>
        <taxon>Eukaryota</taxon>
        <taxon>Viridiplantae</taxon>
        <taxon>Streptophyta</taxon>
        <taxon>Embryophyta</taxon>
        <taxon>Tracheophyta</taxon>
        <taxon>Spermatophyta</taxon>
        <taxon>Magnoliopsida</taxon>
        <taxon>eudicotyledons</taxon>
        <taxon>Gunneridae</taxon>
        <taxon>Pentapetalae</taxon>
        <taxon>rosids</taxon>
        <taxon>fabids</taxon>
        <taxon>Fabales</taxon>
        <taxon>Fabaceae</taxon>
        <taxon>Papilionoideae</taxon>
        <taxon>50 kb inversion clade</taxon>
        <taxon>dalbergioids sensu lato</taxon>
        <taxon>Dalbergieae</taxon>
        <taxon>Pterocarpus clade</taxon>
        <taxon>Stylosanthes</taxon>
    </lineage>
</organism>
<reference evidence="1 2" key="1">
    <citation type="journal article" date="2023" name="Plants (Basel)">
        <title>Bridging the Gap: Combining Genomics and Transcriptomics Approaches to Understand Stylosanthes scabra, an Orphan Legume from the Brazilian Caatinga.</title>
        <authorList>
            <person name="Ferreira-Neto J.R.C."/>
            <person name="da Silva M.D."/>
            <person name="Binneck E."/>
            <person name="de Melo N.F."/>
            <person name="da Silva R.H."/>
            <person name="de Melo A.L.T.M."/>
            <person name="Pandolfi V."/>
            <person name="Bustamante F.O."/>
            <person name="Brasileiro-Vidal A.C."/>
            <person name="Benko-Iseppon A.M."/>
        </authorList>
    </citation>
    <scope>NUCLEOTIDE SEQUENCE [LARGE SCALE GENOMIC DNA]</scope>
    <source>
        <tissue evidence="1">Leaves</tissue>
    </source>
</reference>
<sequence>MGQLGLLTHSITMHNTLNHKLTLTLPPPKLTAATCSIVEPDCMQGAKWKGYHKKWLEGEGKVIEVLRGVGDPLDFCEGGGYGLVLHLCGTVAHGGLRQALPGNKVGVEEHTIPCHGYSIIRVIRPIGI</sequence>
<dbReference type="EMBL" id="JASCZI010151231">
    <property type="protein sequence ID" value="MED6171169.1"/>
    <property type="molecule type" value="Genomic_DNA"/>
</dbReference>